<name>A0A7R9BIU7_9CRUS</name>
<evidence type="ECO:0000313" key="2">
    <source>
        <dbReference type="Proteomes" id="UP000678499"/>
    </source>
</evidence>
<gene>
    <name evidence="1" type="ORF">NMOB1V02_LOCUS3964</name>
</gene>
<dbReference type="Proteomes" id="UP000678499">
    <property type="component" value="Unassembled WGS sequence"/>
</dbReference>
<reference evidence="1" key="1">
    <citation type="submission" date="2020-11" db="EMBL/GenBank/DDBJ databases">
        <authorList>
            <person name="Tran Van P."/>
        </authorList>
    </citation>
    <scope>NUCLEOTIDE SEQUENCE</scope>
</reference>
<dbReference type="AlphaFoldDB" id="A0A7R9BIU7"/>
<sequence length="752" mass="83829">MESRRVVGGMASGIRNDAEVPEVSKKDISDELNELLDKMKVIDVQVRAKRSRDDVAEAEKMLQKTLSPTSELQDQLGPLTVGQRERLEKFLRLIRSDYVAEAELQGMEREVRAKRARITEMGEECALLEGTKCVLSSKIDEETDRLNRAQDLKLCADQILETAFDKTLIVDSADLNAGLGAGRRYFVEGISYVQRVIDGLTVLSFRDAELVLGPRGVLLRCWEADTKLTQIKPPTCHAGFNAEILTGSVVDSCSNLAVGSIDDDTAFSDEVLSDDELLRVFRPTRFVPTDILSYSRKAVQAMKVTPQLLNKLGGWKIPLPIPGCVAEDYDFNTDDYSPVDGELIENSEFPAVMILGTSMVSTFNLTRYRRCFKTRVHSPQRVRYPCPNYAYLTKGMNVDLFQVSISGWSFVTRKNRLEMPDLRKVIWKGLRLGPKFTFSQIYLRGGTNDIKQLCTYKNFNPRLANFGLFFSGYEAYIREIVTEFRCSVFALGASPPAPQPLLDSPQSAILEADKDGMPLIPLRSDGDVNVDEEARERAARAYQRMLYLRLKQVEGTKFVVNKEQLLFWMPLPTPIEALSAYSRGRGRLDDFGHLLQTASLIFAKYHCLAIWRGIRCLPGYGNMIGRGCSGGCPIFLDDGSIQDGVIPEIAHQHLGSFGPVINCIGPLLTGVKWDSLELGKYDYDECFTTDVALSSSESSRTLEVGDIVKIRDVPGFRIIVSRSAAGVWSVGLNGRLFSELQDVSPAIGVFSC</sequence>
<dbReference type="EMBL" id="CAJPEX010000571">
    <property type="protein sequence ID" value="CAG0916340.1"/>
    <property type="molecule type" value="Genomic_DNA"/>
</dbReference>
<dbReference type="EMBL" id="OA882608">
    <property type="protein sequence ID" value="CAD7276188.1"/>
    <property type="molecule type" value="Genomic_DNA"/>
</dbReference>
<accession>A0A7R9BIU7</accession>
<organism evidence="1">
    <name type="scientific">Notodromas monacha</name>
    <dbReference type="NCBI Taxonomy" id="399045"/>
    <lineage>
        <taxon>Eukaryota</taxon>
        <taxon>Metazoa</taxon>
        <taxon>Ecdysozoa</taxon>
        <taxon>Arthropoda</taxon>
        <taxon>Crustacea</taxon>
        <taxon>Oligostraca</taxon>
        <taxon>Ostracoda</taxon>
        <taxon>Podocopa</taxon>
        <taxon>Podocopida</taxon>
        <taxon>Cypridocopina</taxon>
        <taxon>Cypridoidea</taxon>
        <taxon>Cyprididae</taxon>
        <taxon>Notodromas</taxon>
    </lineage>
</organism>
<proteinExistence type="predicted"/>
<protein>
    <submittedName>
        <fullName evidence="1">Uncharacterized protein</fullName>
    </submittedName>
</protein>
<keyword evidence="2" id="KW-1185">Reference proteome</keyword>
<evidence type="ECO:0000313" key="1">
    <source>
        <dbReference type="EMBL" id="CAD7276188.1"/>
    </source>
</evidence>